<dbReference type="InterPro" id="IPR050712">
    <property type="entry name" value="NAD(P)H-dep_reductase"/>
</dbReference>
<evidence type="ECO:0000259" key="1">
    <source>
        <dbReference type="Pfam" id="PF03358"/>
    </source>
</evidence>
<dbReference type="EMBL" id="UOEK01000071">
    <property type="protein sequence ID" value="VAV95182.1"/>
    <property type="molecule type" value="Genomic_DNA"/>
</dbReference>
<dbReference type="InterPro" id="IPR029039">
    <property type="entry name" value="Flavoprotein-like_sf"/>
</dbReference>
<dbReference type="InterPro" id="IPR005025">
    <property type="entry name" value="FMN_Rdtase-like_dom"/>
</dbReference>
<accession>A0A3B0RUN9</accession>
<dbReference type="GO" id="GO:0010181">
    <property type="term" value="F:FMN binding"/>
    <property type="evidence" value="ECO:0007669"/>
    <property type="project" value="TreeGrafter"/>
</dbReference>
<dbReference type="PANTHER" id="PTHR30543">
    <property type="entry name" value="CHROMATE REDUCTASE"/>
    <property type="match status" value="1"/>
</dbReference>
<dbReference type="SUPFAM" id="SSF52218">
    <property type="entry name" value="Flavoproteins"/>
    <property type="match status" value="1"/>
</dbReference>
<name>A0A3B0RUN9_9ZZZZ</name>
<feature type="domain" description="NADPH-dependent FMN reductase-like" evidence="1">
    <location>
        <begin position="3"/>
        <end position="135"/>
    </location>
</feature>
<organism evidence="2">
    <name type="scientific">hydrothermal vent metagenome</name>
    <dbReference type="NCBI Taxonomy" id="652676"/>
    <lineage>
        <taxon>unclassified sequences</taxon>
        <taxon>metagenomes</taxon>
        <taxon>ecological metagenomes</taxon>
    </lineage>
</organism>
<proteinExistence type="predicted"/>
<evidence type="ECO:0000313" key="2">
    <source>
        <dbReference type="EMBL" id="VAV95182.1"/>
    </source>
</evidence>
<reference evidence="2" key="1">
    <citation type="submission" date="2018-06" db="EMBL/GenBank/DDBJ databases">
        <authorList>
            <person name="Zhirakovskaya E."/>
        </authorList>
    </citation>
    <scope>NUCLEOTIDE SEQUENCE</scope>
</reference>
<dbReference type="Pfam" id="PF03358">
    <property type="entry name" value="FMN_red"/>
    <property type="match status" value="1"/>
</dbReference>
<dbReference type="AlphaFoldDB" id="A0A3B0RUN9"/>
<dbReference type="GO" id="GO:0016491">
    <property type="term" value="F:oxidoreductase activity"/>
    <property type="evidence" value="ECO:0007669"/>
    <property type="project" value="InterPro"/>
</dbReference>
<protein>
    <submittedName>
        <fullName evidence="2">NADPH-dependent FMN reductase</fullName>
    </submittedName>
</protein>
<gene>
    <name evidence="2" type="ORF">MNBD_ACTINO02-439</name>
</gene>
<dbReference type="Gene3D" id="3.40.50.360">
    <property type="match status" value="1"/>
</dbReference>
<dbReference type="PANTHER" id="PTHR30543:SF21">
    <property type="entry name" value="NAD(P)H-DEPENDENT FMN REDUCTASE LOT6"/>
    <property type="match status" value="1"/>
</dbReference>
<sequence>MPASTRSVSLNQALGRLLTERIRATGDRASLVHLAEYPMPMYDGDIEQSDGVPESAFRLVEVVKEAEVLILVSPEYNGSFPALLKNTYDWMSRVDRRCLVGMTVMLASAAPGERGGRRGLDMLRTFMTNIHATVPDLMLAAGSLSLDGEGMIAGYDDNTITEFVDQAVSAARATTKS</sequence>
<dbReference type="GO" id="GO:0005829">
    <property type="term" value="C:cytosol"/>
    <property type="evidence" value="ECO:0007669"/>
    <property type="project" value="TreeGrafter"/>
</dbReference>